<dbReference type="InterPro" id="IPR011032">
    <property type="entry name" value="GroES-like_sf"/>
</dbReference>
<dbReference type="PANTHER" id="PTHR43677">
    <property type="entry name" value="SHORT-CHAIN DEHYDROGENASE/REDUCTASE"/>
    <property type="match status" value="1"/>
</dbReference>
<dbReference type="NCBIfam" id="TIGR02823">
    <property type="entry name" value="oxido_YhdH"/>
    <property type="match status" value="1"/>
</dbReference>
<dbReference type="AlphaFoldDB" id="A0A1L3GCQ1"/>
<dbReference type="OrthoDB" id="9782155at2"/>
<evidence type="ECO:0000313" key="3">
    <source>
        <dbReference type="Proteomes" id="UP000182264"/>
    </source>
</evidence>
<dbReference type="RefSeq" id="WP_072285541.1">
    <property type="nucleotide sequence ID" value="NZ_CP015455.1"/>
</dbReference>
<proteinExistence type="predicted"/>
<dbReference type="Pfam" id="PF00107">
    <property type="entry name" value="ADH_zinc_N"/>
    <property type="match status" value="1"/>
</dbReference>
<gene>
    <name evidence="2" type="ORF">A7E75_00850</name>
</gene>
<accession>A0A1L3GCQ1</accession>
<keyword evidence="3" id="KW-1185">Reference proteome</keyword>
<dbReference type="Gene3D" id="3.90.180.10">
    <property type="entry name" value="Medium-chain alcohol dehydrogenases, catalytic domain"/>
    <property type="match status" value="1"/>
</dbReference>
<dbReference type="Gene3D" id="3.40.50.720">
    <property type="entry name" value="NAD(P)-binding Rossmann-like Domain"/>
    <property type="match status" value="1"/>
</dbReference>
<sequence length="334" mass="35235">MSVKTFSAFIVEEKEPKNFSMKVGTRSVQDLPIGELLVKVHYSSLNYKDALSATGQFGITKKYPHTPGIDAAGEVVESAVSAFKPGDKVIVTSYDLGMDTPGAFGQYIRVPSAWALPLPEGLSLKESMILGTAGLTAGMMIRKLIGNGVKPEEGDILVTGATGGVGSIAVAILAKLGFQVVAATGKASEKGFLTGLGASRIIGREEVLAGLDQPLMEERWSGVVDVVGGDMLAAAIKSTRYNGSVACCGLVGSLELPLNVLPFILRGVSLLGVDSVQCPMGPRKLAWEKLAGEWKPNHLESISMECTLKNLEQEIHAILKGALRGRIVINLLSS</sequence>
<dbReference type="Pfam" id="PF08240">
    <property type="entry name" value="ADH_N"/>
    <property type="match status" value="1"/>
</dbReference>
<dbReference type="InterPro" id="IPR051397">
    <property type="entry name" value="Zn-ADH-like_protein"/>
</dbReference>
<dbReference type="InterPro" id="IPR036291">
    <property type="entry name" value="NAD(P)-bd_dom_sf"/>
</dbReference>
<dbReference type="PANTHER" id="PTHR43677:SF1">
    <property type="entry name" value="ACRYLYL-COA REDUCTASE ACUI-RELATED"/>
    <property type="match status" value="1"/>
</dbReference>
<dbReference type="InterPro" id="IPR014188">
    <property type="entry name" value="Acrylyl-CoA_reductase_AcuI"/>
</dbReference>
<dbReference type="GO" id="GO:0043957">
    <property type="term" value="F:acryloyl-CoA reductase (NADPH) activity"/>
    <property type="evidence" value="ECO:0007669"/>
    <property type="project" value="TreeGrafter"/>
</dbReference>
<name>A0A1L3GCQ1_SYNAC</name>
<dbReference type="SUPFAM" id="SSF50129">
    <property type="entry name" value="GroES-like"/>
    <property type="match status" value="1"/>
</dbReference>
<dbReference type="InterPro" id="IPR013154">
    <property type="entry name" value="ADH-like_N"/>
</dbReference>
<dbReference type="STRING" id="29542.A6070_09460"/>
<dbReference type="SMART" id="SM00829">
    <property type="entry name" value="PKS_ER"/>
    <property type="match status" value="1"/>
</dbReference>
<evidence type="ECO:0000259" key="1">
    <source>
        <dbReference type="SMART" id="SM00829"/>
    </source>
</evidence>
<reference evidence="2 3" key="1">
    <citation type="journal article" date="2017" name="Genome Announc.">
        <title>Complete Genome Sequences of Two Acetylene-Fermenting Pelobacter acetylenicus Strains.</title>
        <authorList>
            <person name="Sutton J.M."/>
            <person name="Baesman S.M."/>
            <person name="Fierst J.L."/>
            <person name="Poret-Peterson A.T."/>
            <person name="Oremland R.S."/>
            <person name="Dunlap D.S."/>
            <person name="Akob D.M."/>
        </authorList>
    </citation>
    <scope>NUCLEOTIDE SEQUENCE [LARGE SCALE GENOMIC DNA]</scope>
    <source>
        <strain evidence="2 3">DSM 3247</strain>
    </source>
</reference>
<evidence type="ECO:0000313" key="2">
    <source>
        <dbReference type="EMBL" id="APG23731.1"/>
    </source>
</evidence>
<dbReference type="CDD" id="cd05280">
    <property type="entry name" value="MDR_yhdh_yhfp"/>
    <property type="match status" value="1"/>
</dbReference>
<dbReference type="EMBL" id="CP015518">
    <property type="protein sequence ID" value="APG23731.1"/>
    <property type="molecule type" value="Genomic_DNA"/>
</dbReference>
<dbReference type="InterPro" id="IPR020843">
    <property type="entry name" value="ER"/>
</dbReference>
<dbReference type="InterPro" id="IPR013149">
    <property type="entry name" value="ADH-like_C"/>
</dbReference>
<feature type="domain" description="Enoyl reductase (ER)" evidence="1">
    <location>
        <begin position="18"/>
        <end position="329"/>
    </location>
</feature>
<organism evidence="2 3">
    <name type="scientific">Syntrophotalea acetylenica</name>
    <name type="common">Pelobacter acetylenicus</name>
    <dbReference type="NCBI Taxonomy" id="29542"/>
    <lineage>
        <taxon>Bacteria</taxon>
        <taxon>Pseudomonadati</taxon>
        <taxon>Thermodesulfobacteriota</taxon>
        <taxon>Desulfuromonadia</taxon>
        <taxon>Desulfuromonadales</taxon>
        <taxon>Syntrophotaleaceae</taxon>
        <taxon>Syntrophotalea</taxon>
    </lineage>
</organism>
<protein>
    <submittedName>
        <fullName evidence="2">Quinone oxidoreductase</fullName>
    </submittedName>
</protein>
<dbReference type="KEGG" id="pace:A6070_09460"/>
<dbReference type="Proteomes" id="UP000182264">
    <property type="component" value="Chromosome"/>
</dbReference>
<dbReference type="SUPFAM" id="SSF51735">
    <property type="entry name" value="NAD(P)-binding Rossmann-fold domains"/>
    <property type="match status" value="1"/>
</dbReference>